<organism evidence="1 2">
    <name type="scientific">Lamprobacter modestohalophilus</name>
    <dbReference type="NCBI Taxonomy" id="1064514"/>
    <lineage>
        <taxon>Bacteria</taxon>
        <taxon>Pseudomonadati</taxon>
        <taxon>Pseudomonadota</taxon>
        <taxon>Gammaproteobacteria</taxon>
        <taxon>Chromatiales</taxon>
        <taxon>Chromatiaceae</taxon>
        <taxon>Lamprobacter</taxon>
    </lineage>
</organism>
<evidence type="ECO:0000313" key="1">
    <source>
        <dbReference type="EMBL" id="MBK1620289.1"/>
    </source>
</evidence>
<evidence type="ECO:0000313" key="2">
    <source>
        <dbReference type="Proteomes" id="UP001138768"/>
    </source>
</evidence>
<proteinExistence type="predicted"/>
<comment type="caution">
    <text evidence="1">The sequence shown here is derived from an EMBL/GenBank/DDBJ whole genome shotgun (WGS) entry which is preliminary data.</text>
</comment>
<protein>
    <submittedName>
        <fullName evidence="1">Uncharacterized protein</fullName>
    </submittedName>
</protein>
<reference evidence="1 2" key="1">
    <citation type="journal article" date="2020" name="Microorganisms">
        <title>Osmotic Adaptation and Compatible Solute Biosynthesis of Phototrophic Bacteria as Revealed from Genome Analyses.</title>
        <authorList>
            <person name="Imhoff J.F."/>
            <person name="Rahn T."/>
            <person name="Kunzel S."/>
            <person name="Keller A."/>
            <person name="Neulinger S.C."/>
        </authorList>
    </citation>
    <scope>NUCLEOTIDE SEQUENCE [LARGE SCALE GENOMIC DNA]</scope>
    <source>
        <strain evidence="1 2">DSM 25653</strain>
    </source>
</reference>
<dbReference type="EMBL" id="NRRY01000036">
    <property type="protein sequence ID" value="MBK1620289.1"/>
    <property type="molecule type" value="Genomic_DNA"/>
</dbReference>
<gene>
    <name evidence="1" type="ORF">CKO42_17945</name>
</gene>
<dbReference type="AlphaFoldDB" id="A0A9X0WBC1"/>
<keyword evidence="2" id="KW-1185">Reference proteome</keyword>
<name>A0A9X0WBC1_9GAMM</name>
<sequence>MSGVGKPALLWGVAAALGVAIVAVVLVKAWPLLHLDISERAALSPDCDLLSQACSVRFSAGAEVTLDIQPRGIPAVHPLELRVGLKEMPSPQRVEVDFAGVDMAMGFNRAALSVDAETGAWTGQGMLPVCVRDRMTWEARVLLHYPDRLLAAPFRFVSARPGAF</sequence>
<accession>A0A9X0WBC1</accession>
<dbReference type="Proteomes" id="UP001138768">
    <property type="component" value="Unassembled WGS sequence"/>
</dbReference>